<dbReference type="PANTHER" id="PTHR36509:SF2">
    <property type="entry name" value="BLL3101 PROTEIN"/>
    <property type="match status" value="1"/>
</dbReference>
<dbReference type="RefSeq" id="WP_045231204.1">
    <property type="nucleotide sequence ID" value="NZ_BBJU01000019.1"/>
</dbReference>
<evidence type="ECO:0000313" key="3">
    <source>
        <dbReference type="Proteomes" id="UP000028701"/>
    </source>
</evidence>
<gene>
    <name evidence="2" type="ORF">RRU01S_19_00640</name>
</gene>
<evidence type="ECO:0000313" key="2">
    <source>
        <dbReference type="EMBL" id="GAK71659.1"/>
    </source>
</evidence>
<dbReference type="eggNOG" id="COG5402">
    <property type="taxonomic scope" value="Bacteria"/>
</dbReference>
<dbReference type="InterPro" id="IPR012038">
    <property type="entry name" value="UCP009471"/>
</dbReference>
<reference evidence="2 3" key="1">
    <citation type="submission" date="2014-08" db="EMBL/GenBank/DDBJ databases">
        <title>Whole genome shotgun sequence of Rhizobium rubi NBRC 13261.</title>
        <authorList>
            <person name="Katano-Makiyama Y."/>
            <person name="Hosoyama A."/>
            <person name="Hashimoto M."/>
            <person name="Hosoyama Y."/>
            <person name="Noguchi M."/>
            <person name="Tsuchikane K."/>
            <person name="Uohara A."/>
            <person name="Ohji S."/>
            <person name="Ichikawa N."/>
            <person name="Kimura A."/>
            <person name="Yamazoe A."/>
            <person name="Fujita N."/>
        </authorList>
    </citation>
    <scope>NUCLEOTIDE SEQUENCE [LARGE SCALE GENOMIC DNA]</scope>
    <source>
        <strain evidence="2 3">NBRC 13261</strain>
    </source>
</reference>
<dbReference type="AlphaFoldDB" id="A0A081CYB3"/>
<dbReference type="EMBL" id="BBJU01000019">
    <property type="protein sequence ID" value="GAK71659.1"/>
    <property type="molecule type" value="Genomic_DNA"/>
</dbReference>
<organism evidence="2 3">
    <name type="scientific">Agrobacterium rubi TR3 = NBRC 13261</name>
    <dbReference type="NCBI Taxonomy" id="1368415"/>
    <lineage>
        <taxon>Bacteria</taxon>
        <taxon>Pseudomonadati</taxon>
        <taxon>Pseudomonadota</taxon>
        <taxon>Alphaproteobacteria</taxon>
        <taxon>Hyphomicrobiales</taxon>
        <taxon>Rhizobiaceae</taxon>
        <taxon>Rhizobium/Agrobacterium group</taxon>
        <taxon>Agrobacterium</taxon>
    </lineage>
</organism>
<dbReference type="InterPro" id="IPR037049">
    <property type="entry name" value="DUF1214_C_sf"/>
</dbReference>
<name>A0A081CYB3_9HYPH</name>
<dbReference type="InterPro" id="IPR010621">
    <property type="entry name" value="DUF1214"/>
</dbReference>
<dbReference type="Pfam" id="PF06742">
    <property type="entry name" value="DUF1214"/>
    <property type="match status" value="1"/>
</dbReference>
<dbReference type="SUPFAM" id="SSF160935">
    <property type="entry name" value="VPA0735-like"/>
    <property type="match status" value="1"/>
</dbReference>
<dbReference type="OrthoDB" id="7837485at2"/>
<accession>A0A081CYB3</accession>
<proteinExistence type="predicted"/>
<feature type="domain" description="DUF1214" evidence="1">
    <location>
        <begin position="72"/>
        <end position="171"/>
    </location>
</feature>
<protein>
    <recommendedName>
        <fullName evidence="1">DUF1214 domain-containing protein</fullName>
    </recommendedName>
</protein>
<dbReference type="PANTHER" id="PTHR36509">
    <property type="entry name" value="BLL3101 PROTEIN"/>
    <property type="match status" value="1"/>
</dbReference>
<dbReference type="Proteomes" id="UP000028701">
    <property type="component" value="Unassembled WGS sequence"/>
</dbReference>
<dbReference type="PIRSF" id="PIRSF009471">
    <property type="entry name" value="UCP009471"/>
    <property type="match status" value="1"/>
</dbReference>
<comment type="caution">
    <text evidence="2">The sequence shown here is derived from an EMBL/GenBank/DDBJ whole genome shotgun (WGS) entry which is preliminary data.</text>
</comment>
<dbReference type="Gene3D" id="2.60.120.600">
    <property type="entry name" value="Domain of unknown function DUF1214, C-terminal domain"/>
    <property type="match status" value="1"/>
</dbReference>
<evidence type="ECO:0000259" key="1">
    <source>
        <dbReference type="Pfam" id="PF06742"/>
    </source>
</evidence>
<sequence length="195" mass="20446">MFRVPFLVAISLIVAFGGGILSTLAALEATDGFGSIKIGAWDAFPEAQTIEADPYAKSHRSDAGKLLYGTAEGLSFTAATDSDGQRLTGQCRYSLSGNVPPSRFWTLYAADQQGNLLDDGSGRPFALNSRTLLHGPDGGMDISVAASAQTYNWLSVPQGSNFKLVLTLLDTPVAGSTGLIDIKMPDIRKAGCGNA</sequence>